<dbReference type="EMBL" id="AQQW01000007">
    <property type="protein sequence ID" value="ETW12422.1"/>
    <property type="molecule type" value="Genomic_DNA"/>
</dbReference>
<dbReference type="AlphaFoldDB" id="W4HI70"/>
<dbReference type="Gene3D" id="2.30.30.40">
    <property type="entry name" value="SH3 Domains"/>
    <property type="match status" value="1"/>
</dbReference>
<feature type="chain" id="PRO_5004842130" description="SH3b domain-containing protein" evidence="1">
    <location>
        <begin position="22"/>
        <end position="220"/>
    </location>
</feature>
<dbReference type="eggNOG" id="COG3650">
    <property type="taxonomic scope" value="Bacteria"/>
</dbReference>
<organism evidence="3 4">
    <name type="scientific">Roseivivax marinus</name>
    <dbReference type="NCBI Taxonomy" id="1379903"/>
    <lineage>
        <taxon>Bacteria</taxon>
        <taxon>Pseudomonadati</taxon>
        <taxon>Pseudomonadota</taxon>
        <taxon>Alphaproteobacteria</taxon>
        <taxon>Rhodobacterales</taxon>
        <taxon>Roseobacteraceae</taxon>
        <taxon>Roseivivax</taxon>
    </lineage>
</organism>
<feature type="signal peptide" evidence="1">
    <location>
        <begin position="1"/>
        <end position="21"/>
    </location>
</feature>
<evidence type="ECO:0000256" key="1">
    <source>
        <dbReference type="SAM" id="SignalP"/>
    </source>
</evidence>
<feature type="domain" description="SH3b" evidence="2">
    <location>
        <begin position="52"/>
        <end position="105"/>
    </location>
</feature>
<accession>W4HI70</accession>
<sequence length="220" mass="22552">MMRVRLSAALCAMIAAGPVLSQEEAEAPADPAMTALPDVPALFDVSGVVPGDVLNIRTEPDASAERIGEFAADAVGVEVVEVDEATGWGRVNTGERTGWASLDFLTEAEPARLPDVARFTCFGTEPFWTLDLDAGGLSNFSTPEAEALYLTGPVRPGENRPGAFGVTGGAADSTLALAITSAQCSDGMSDRLFGLTAQLLLGGSGARTLSGCCSLQGAGE</sequence>
<dbReference type="InterPro" id="IPR003646">
    <property type="entry name" value="SH3-like_bac-type"/>
</dbReference>
<evidence type="ECO:0000259" key="2">
    <source>
        <dbReference type="Pfam" id="PF08239"/>
    </source>
</evidence>
<keyword evidence="1" id="KW-0732">Signal</keyword>
<dbReference type="Pfam" id="PF08239">
    <property type="entry name" value="SH3_3"/>
    <property type="match status" value="1"/>
</dbReference>
<comment type="caution">
    <text evidence="3">The sequence shown here is derived from an EMBL/GenBank/DDBJ whole genome shotgun (WGS) entry which is preliminary data.</text>
</comment>
<proteinExistence type="predicted"/>
<gene>
    <name evidence="3" type="ORF">ATO8_12756</name>
</gene>
<name>W4HI70_9RHOB</name>
<dbReference type="RefSeq" id="WP_043844901.1">
    <property type="nucleotide sequence ID" value="NZ_CP090152.1"/>
</dbReference>
<keyword evidence="4" id="KW-1185">Reference proteome</keyword>
<dbReference type="Proteomes" id="UP000019063">
    <property type="component" value="Unassembled WGS sequence"/>
</dbReference>
<dbReference type="STRING" id="1379903.ATO8_12756"/>
<evidence type="ECO:0000313" key="3">
    <source>
        <dbReference type="EMBL" id="ETW12422.1"/>
    </source>
</evidence>
<evidence type="ECO:0000313" key="4">
    <source>
        <dbReference type="Proteomes" id="UP000019063"/>
    </source>
</evidence>
<dbReference type="eggNOG" id="COG4991">
    <property type="taxonomic scope" value="Bacteria"/>
</dbReference>
<protein>
    <recommendedName>
        <fullName evidence="2">SH3b domain-containing protein</fullName>
    </recommendedName>
</protein>
<reference evidence="3 4" key="1">
    <citation type="journal article" date="2014" name="Antonie Van Leeuwenhoek">
        <title>Roseivivax atlanticus sp. nov., isolated from surface seawater of the Atlantic Ocean.</title>
        <authorList>
            <person name="Li G."/>
            <person name="Lai Q."/>
            <person name="Liu X."/>
            <person name="Sun F."/>
            <person name="Shao Z."/>
        </authorList>
    </citation>
    <scope>NUCLEOTIDE SEQUENCE [LARGE SCALE GENOMIC DNA]</scope>
    <source>
        <strain evidence="3 4">22II-s10s</strain>
    </source>
</reference>